<feature type="domain" description="PUA" evidence="4">
    <location>
        <begin position="502"/>
        <end position="568"/>
    </location>
</feature>
<dbReference type="InterPro" id="IPR050076">
    <property type="entry name" value="ArchSynthase1/Queuine_TRR"/>
</dbReference>
<protein>
    <submittedName>
        <fullName evidence="5">RNA-binding protein</fullName>
    </submittedName>
</protein>
<dbReference type="OrthoDB" id="115061at2157"/>
<dbReference type="InterPro" id="IPR040777">
    <property type="entry name" value="DUF5591"/>
</dbReference>
<dbReference type="Pfam" id="PF17884">
    <property type="entry name" value="DUF5591"/>
    <property type="match status" value="1"/>
</dbReference>
<evidence type="ECO:0000256" key="1">
    <source>
        <dbReference type="ARBA" id="ARBA00005030"/>
    </source>
</evidence>
<keyword evidence="3" id="KW-0819">tRNA processing</keyword>
<dbReference type="GO" id="GO:0003723">
    <property type="term" value="F:RNA binding"/>
    <property type="evidence" value="ECO:0007669"/>
    <property type="project" value="InterPro"/>
</dbReference>
<dbReference type="InterPro" id="IPR002478">
    <property type="entry name" value="PUA"/>
</dbReference>
<dbReference type="NCBIfam" id="TIGR00451">
    <property type="entry name" value="unchar_dom_2"/>
    <property type="match status" value="1"/>
</dbReference>
<dbReference type="CDD" id="cd21149">
    <property type="entry name" value="PUA_archaeosine_TGT"/>
    <property type="match status" value="1"/>
</dbReference>
<dbReference type="Gene3D" id="3.40.50.10630">
    <property type="entry name" value="Uracil-DNA glycosylase-like"/>
    <property type="match status" value="1"/>
</dbReference>
<dbReference type="PROSITE" id="PS50890">
    <property type="entry name" value="PUA"/>
    <property type="match status" value="1"/>
</dbReference>
<dbReference type="SUPFAM" id="SSF88697">
    <property type="entry name" value="PUA domain-like"/>
    <property type="match status" value="1"/>
</dbReference>
<organism evidence="5 6">
    <name type="scientific">Thermococcus celer Vu 13 = JCM 8558</name>
    <dbReference type="NCBI Taxonomy" id="1293037"/>
    <lineage>
        <taxon>Archaea</taxon>
        <taxon>Methanobacteriati</taxon>
        <taxon>Methanobacteriota</taxon>
        <taxon>Thermococci</taxon>
        <taxon>Thermococcales</taxon>
        <taxon>Thermococcaceae</taxon>
        <taxon>Thermococcus</taxon>
    </lineage>
</organism>
<dbReference type="InterPro" id="IPR036895">
    <property type="entry name" value="Uracil-DNA_glycosylase-like_sf"/>
</dbReference>
<dbReference type="EMBL" id="CP014854">
    <property type="protein sequence ID" value="ASI99221.1"/>
    <property type="molecule type" value="Genomic_DNA"/>
</dbReference>
<dbReference type="PANTHER" id="PTHR46499">
    <property type="entry name" value="QUEUINE TRNA-RIBOSYLTRANSFERASE"/>
    <property type="match status" value="1"/>
</dbReference>
<dbReference type="InterPro" id="IPR004521">
    <property type="entry name" value="Uncharacterised_CHP00451"/>
</dbReference>
<dbReference type="NCBIfam" id="NF040592">
    <property type="entry name" value="tRNA_mod_ArcS"/>
    <property type="match status" value="1"/>
</dbReference>
<dbReference type="SUPFAM" id="SSF88802">
    <property type="entry name" value="Pre-PUA domain"/>
    <property type="match status" value="1"/>
</dbReference>
<dbReference type="SUPFAM" id="SSF51713">
    <property type="entry name" value="tRNA-guanine transglycosylase"/>
    <property type="match status" value="1"/>
</dbReference>
<dbReference type="AlphaFoldDB" id="A0A218P2S4"/>
<dbReference type="GeneID" id="33324378"/>
<dbReference type="SUPFAM" id="SSF52141">
    <property type="entry name" value="Uracil-DNA glycosylase-like"/>
    <property type="match status" value="1"/>
</dbReference>
<dbReference type="InterPro" id="IPR036511">
    <property type="entry name" value="TGT-like_sf"/>
</dbReference>
<comment type="pathway">
    <text evidence="1">tRNA modification; archaeosine-tRNA biosynthesis.</text>
</comment>
<dbReference type="KEGG" id="tce:A3L02_06420"/>
<keyword evidence="6" id="KW-1185">Reference proteome</keyword>
<dbReference type="InterPro" id="IPR015947">
    <property type="entry name" value="PUA-like_sf"/>
</dbReference>
<dbReference type="GO" id="GO:0002099">
    <property type="term" value="P:tRNA wobble guanine modification"/>
    <property type="evidence" value="ECO:0007669"/>
    <property type="project" value="TreeGrafter"/>
</dbReference>
<sequence>MEVIRHEGPGRLGLVRLGERSFRTPALAGVDFTLSPFNSFFHPSEPGDYDFNLAPSIPLGFYTPGEVIEKALERLRGVDYSGFNAFYLPALRRTEYLGEFLGTIERHGFEAVYLGNSRILVREYRYFVRILRELRERFPNVMIITDLEPFFYPLAVYLGVDAFDTRSLKLYDFKGKAFTAYSPFVWGEGGNSIEFARETVTLVRKAFEEGKLRYLVENFFPTQYNAGVLRIADLEHPDYLEKYTPIQRETVYFVSDASIRRPEVRRWHARVEERFVPPKNTELLLLFPCSARKPYSFSRSHTLYRKAVKEALGSGINRVHELILTSPFGVVPREWEWLARYDIVVTGHWSEEEVRPAAELLAKTLEKYPRDVPIVAHLDEAYAEVARLAAELADREITFTAVNNGTTSKESLSSLTETLREFELEGTKEDKRYRYLEGIRKVFDFYFGAGAGEAVLPDDGRVRGSKMLRLFAGNQQTGTFRDGVISVTPFGMGRIYERLRAYWVKVDFELRGDVFAVGVEDADPRIRPDDIVGVVRDGEVIGVGKAVLAGEEMVRAKKGVAVKVRKRA</sequence>
<dbReference type="InterPro" id="IPR036974">
    <property type="entry name" value="PUA_sf"/>
</dbReference>
<dbReference type="InterPro" id="IPR053418">
    <property type="entry name" value="Archaeosine_synthase_1"/>
</dbReference>
<evidence type="ECO:0000256" key="3">
    <source>
        <dbReference type="ARBA" id="ARBA00022694"/>
    </source>
</evidence>
<gene>
    <name evidence="5" type="ORF">A3L02_06420</name>
</gene>
<dbReference type="GO" id="GO:0005737">
    <property type="term" value="C:cytoplasm"/>
    <property type="evidence" value="ECO:0007669"/>
    <property type="project" value="TreeGrafter"/>
</dbReference>
<dbReference type="Pfam" id="PF01472">
    <property type="entry name" value="PUA"/>
    <property type="match status" value="1"/>
</dbReference>
<evidence type="ECO:0000256" key="2">
    <source>
        <dbReference type="ARBA" id="ARBA00008906"/>
    </source>
</evidence>
<dbReference type="SMART" id="SM00359">
    <property type="entry name" value="PUA"/>
    <property type="match status" value="1"/>
</dbReference>
<name>A0A218P2S4_THECE</name>
<evidence type="ECO:0000259" key="4">
    <source>
        <dbReference type="SMART" id="SM00359"/>
    </source>
</evidence>
<dbReference type="PANTHER" id="PTHR46499:SF1">
    <property type="entry name" value="QUEUINE TRNA-RIBOSYLTRANSFERASE"/>
    <property type="match status" value="1"/>
</dbReference>
<proteinExistence type="inferred from homology"/>
<evidence type="ECO:0000313" key="5">
    <source>
        <dbReference type="EMBL" id="ASI99221.1"/>
    </source>
</evidence>
<comment type="similarity">
    <text evidence="2">Belongs to the archaeosine synthase type 1 family.</text>
</comment>
<reference evidence="5 6" key="1">
    <citation type="submission" date="2016-03" db="EMBL/GenBank/DDBJ databases">
        <title>Complete genome sequence of Thermococcus celer.</title>
        <authorList>
            <person name="Oger P.M."/>
        </authorList>
    </citation>
    <scope>NUCLEOTIDE SEQUENCE [LARGE SCALE GENOMIC DNA]</scope>
    <source>
        <strain evidence="5 6">Vu 13</strain>
    </source>
</reference>
<dbReference type="RefSeq" id="WP_088863157.1">
    <property type="nucleotide sequence ID" value="NZ_CP014854.1"/>
</dbReference>
<evidence type="ECO:0000313" key="6">
    <source>
        <dbReference type="Proteomes" id="UP000197156"/>
    </source>
</evidence>
<dbReference type="Proteomes" id="UP000197156">
    <property type="component" value="Chromosome"/>
</dbReference>
<dbReference type="Gene3D" id="2.30.130.10">
    <property type="entry name" value="PUA domain"/>
    <property type="match status" value="1"/>
</dbReference>
<accession>A0A218P2S4</accession>
<dbReference type="UniPathway" id="UPA00393"/>